<gene>
    <name evidence="1" type="ORF">L2E82_40888</name>
</gene>
<name>A0ACB9ALG0_CICIN</name>
<accession>A0ACB9ALG0</accession>
<dbReference type="Proteomes" id="UP001055811">
    <property type="component" value="Linkage Group LG07"/>
</dbReference>
<sequence>MDAAIGDGVDVLSISFGGHSVPFYRDFMAISAFAAIQKGIFVSCSAGNSGPLNATLSNAVPWILTVGASNIDRRIRTSVYLGNNKLLDGQSLYQPKNFSQKLKPLVYPGKNGDYNAATCSSGSLNDIDVKGKVVLCDLGGMIGTVDKGKVVKDAGGTAMILRNGIVCPETTVPEAHVLPTSNVGYKEGVEIRKYLSTTNSSPVATILLRGTVLGVKSAPEVACFSSRGPNLASPGILKPDIIGPGVDILAAWPTKPTFEILSGTSMSCPHLAGVAALLKSTHPEWSPAAIKSAMMTTATQISLYGKPIVDERDNIPADMFAIGAGHVNPSKANHPGLVFDIQPDDYIPYLCGLGYTTKQIRMIVKKPFSCIKSIPEADLNYPSFVVTLKRGDSRTYSRTVTNVGMPTSIYAIGNVSVPQAVRMVVHCPSQGMRFMAMHQKLTYKITFTRDVMDKLKAPYGQGYMTWVSGKYSVRTPFLFKFG</sequence>
<reference evidence="1 2" key="2">
    <citation type="journal article" date="2022" name="Mol. Ecol. Resour.">
        <title>The genomes of chicory, endive, great burdock and yacon provide insights into Asteraceae paleo-polyploidization history and plant inulin production.</title>
        <authorList>
            <person name="Fan W."/>
            <person name="Wang S."/>
            <person name="Wang H."/>
            <person name="Wang A."/>
            <person name="Jiang F."/>
            <person name="Liu H."/>
            <person name="Zhao H."/>
            <person name="Xu D."/>
            <person name="Zhang Y."/>
        </authorList>
    </citation>
    <scope>NUCLEOTIDE SEQUENCE [LARGE SCALE GENOMIC DNA]</scope>
    <source>
        <strain evidence="2">cv. Punajuju</strain>
        <tissue evidence="1">Leaves</tissue>
    </source>
</reference>
<reference evidence="2" key="1">
    <citation type="journal article" date="2022" name="Mol. Ecol. Resour.">
        <title>The genomes of chicory, endive, great burdock and yacon provide insights into Asteraceae palaeo-polyploidization history and plant inulin production.</title>
        <authorList>
            <person name="Fan W."/>
            <person name="Wang S."/>
            <person name="Wang H."/>
            <person name="Wang A."/>
            <person name="Jiang F."/>
            <person name="Liu H."/>
            <person name="Zhao H."/>
            <person name="Xu D."/>
            <person name="Zhang Y."/>
        </authorList>
    </citation>
    <scope>NUCLEOTIDE SEQUENCE [LARGE SCALE GENOMIC DNA]</scope>
    <source>
        <strain evidence="2">cv. Punajuju</strain>
    </source>
</reference>
<proteinExistence type="predicted"/>
<evidence type="ECO:0000313" key="2">
    <source>
        <dbReference type="Proteomes" id="UP001055811"/>
    </source>
</evidence>
<comment type="caution">
    <text evidence="1">The sequence shown here is derived from an EMBL/GenBank/DDBJ whole genome shotgun (WGS) entry which is preliminary data.</text>
</comment>
<dbReference type="EMBL" id="CM042015">
    <property type="protein sequence ID" value="KAI3711074.1"/>
    <property type="molecule type" value="Genomic_DNA"/>
</dbReference>
<keyword evidence="2" id="KW-1185">Reference proteome</keyword>
<evidence type="ECO:0000313" key="1">
    <source>
        <dbReference type="EMBL" id="KAI3711074.1"/>
    </source>
</evidence>
<organism evidence="1 2">
    <name type="scientific">Cichorium intybus</name>
    <name type="common">Chicory</name>
    <dbReference type="NCBI Taxonomy" id="13427"/>
    <lineage>
        <taxon>Eukaryota</taxon>
        <taxon>Viridiplantae</taxon>
        <taxon>Streptophyta</taxon>
        <taxon>Embryophyta</taxon>
        <taxon>Tracheophyta</taxon>
        <taxon>Spermatophyta</taxon>
        <taxon>Magnoliopsida</taxon>
        <taxon>eudicotyledons</taxon>
        <taxon>Gunneridae</taxon>
        <taxon>Pentapetalae</taxon>
        <taxon>asterids</taxon>
        <taxon>campanulids</taxon>
        <taxon>Asterales</taxon>
        <taxon>Asteraceae</taxon>
        <taxon>Cichorioideae</taxon>
        <taxon>Cichorieae</taxon>
        <taxon>Cichoriinae</taxon>
        <taxon>Cichorium</taxon>
    </lineage>
</organism>
<protein>
    <submittedName>
        <fullName evidence="1">Uncharacterized protein</fullName>
    </submittedName>
</protein>